<dbReference type="AlphaFoldDB" id="A0A7L5DZD9"/>
<accession>A0A7L5DZD9</accession>
<keyword evidence="3" id="KW-1185">Reference proteome</keyword>
<reference evidence="2 3" key="1">
    <citation type="submission" date="2020-04" db="EMBL/GenBank/DDBJ databases">
        <title>Genome sequencing of novel species.</title>
        <authorList>
            <person name="Heo J."/>
            <person name="Kim S.-J."/>
            <person name="Kim J.-S."/>
            <person name="Hong S.-B."/>
            <person name="Kwon S.-W."/>
        </authorList>
    </citation>
    <scope>NUCLEOTIDE SEQUENCE [LARGE SCALE GENOMIC DNA]</scope>
    <source>
        <strain evidence="2 3">F39-2</strain>
    </source>
</reference>
<name>A0A7L5DZD9_9SPHI</name>
<sequence length="195" mass="21786">MRKVILNLAVSLDGYIEGPNGEYDWCFTDEDYGMSDFFSTVDTIFMGRKSYELIAGLEEQSFPGMKIVVFSDTLTADLELSNVSLINSANFIDEVKAILSQPGDNIWLFGGATLLSSFLEHKLVSEFWLSIHPVVLGGGKPLFQAVQDRLNLMLTDTQTYPSGLVQLRYVPKPEFDYSLLQNDFTDSELKSSLGL</sequence>
<proteinExistence type="predicted"/>
<dbReference type="Proteomes" id="UP000503278">
    <property type="component" value="Chromosome"/>
</dbReference>
<dbReference type="RefSeq" id="WP_169607830.1">
    <property type="nucleotide sequence ID" value="NZ_CP051682.1"/>
</dbReference>
<dbReference type="KEGG" id="mrob:HH214_11605"/>
<dbReference type="PANTHER" id="PTHR38011">
    <property type="entry name" value="DIHYDROFOLATE REDUCTASE FAMILY PROTEIN (AFU_ORTHOLOGUE AFUA_8G06820)"/>
    <property type="match status" value="1"/>
</dbReference>
<dbReference type="Gene3D" id="3.40.430.10">
    <property type="entry name" value="Dihydrofolate Reductase, subunit A"/>
    <property type="match status" value="1"/>
</dbReference>
<protein>
    <submittedName>
        <fullName evidence="2">Dihydrofolate reductase</fullName>
    </submittedName>
</protein>
<evidence type="ECO:0000313" key="2">
    <source>
        <dbReference type="EMBL" id="QJD96472.1"/>
    </source>
</evidence>
<dbReference type="InterPro" id="IPR050765">
    <property type="entry name" value="Riboflavin_Biosynth_HTPR"/>
</dbReference>
<gene>
    <name evidence="2" type="ORF">HH214_11605</name>
</gene>
<dbReference type="InterPro" id="IPR002734">
    <property type="entry name" value="RibDG_C"/>
</dbReference>
<dbReference type="InterPro" id="IPR024072">
    <property type="entry name" value="DHFR-like_dom_sf"/>
</dbReference>
<dbReference type="EMBL" id="CP051682">
    <property type="protein sequence ID" value="QJD96472.1"/>
    <property type="molecule type" value="Genomic_DNA"/>
</dbReference>
<evidence type="ECO:0000259" key="1">
    <source>
        <dbReference type="Pfam" id="PF01872"/>
    </source>
</evidence>
<dbReference type="GO" id="GO:0009231">
    <property type="term" value="P:riboflavin biosynthetic process"/>
    <property type="evidence" value="ECO:0007669"/>
    <property type="project" value="InterPro"/>
</dbReference>
<dbReference type="SUPFAM" id="SSF53597">
    <property type="entry name" value="Dihydrofolate reductase-like"/>
    <property type="match status" value="1"/>
</dbReference>
<evidence type="ECO:0000313" key="3">
    <source>
        <dbReference type="Proteomes" id="UP000503278"/>
    </source>
</evidence>
<dbReference type="PANTHER" id="PTHR38011:SF11">
    <property type="entry name" value="2,5-DIAMINO-6-RIBOSYLAMINO-4(3H)-PYRIMIDINONE 5'-PHOSPHATE REDUCTASE"/>
    <property type="match status" value="1"/>
</dbReference>
<dbReference type="Pfam" id="PF01872">
    <property type="entry name" value="RibD_C"/>
    <property type="match status" value="1"/>
</dbReference>
<dbReference type="GO" id="GO:0008703">
    <property type="term" value="F:5-amino-6-(5-phosphoribosylamino)uracil reductase activity"/>
    <property type="evidence" value="ECO:0007669"/>
    <property type="project" value="InterPro"/>
</dbReference>
<organism evidence="2 3">
    <name type="scientific">Mucilaginibacter robiniae</name>
    <dbReference type="NCBI Taxonomy" id="2728022"/>
    <lineage>
        <taxon>Bacteria</taxon>
        <taxon>Pseudomonadati</taxon>
        <taxon>Bacteroidota</taxon>
        <taxon>Sphingobacteriia</taxon>
        <taxon>Sphingobacteriales</taxon>
        <taxon>Sphingobacteriaceae</taxon>
        <taxon>Mucilaginibacter</taxon>
    </lineage>
</organism>
<feature type="domain" description="Bacterial bifunctional deaminase-reductase C-terminal" evidence="1">
    <location>
        <begin position="2"/>
        <end position="165"/>
    </location>
</feature>